<reference evidence="2" key="1">
    <citation type="journal article" date="2019" name="Sci. Rep.">
        <title>Draft genome of Tanacetum cinerariifolium, the natural source of mosquito coil.</title>
        <authorList>
            <person name="Yamashiro T."/>
            <person name="Shiraishi A."/>
            <person name="Satake H."/>
            <person name="Nakayama K."/>
        </authorList>
    </citation>
    <scope>NUCLEOTIDE SEQUENCE</scope>
</reference>
<proteinExistence type="predicted"/>
<evidence type="ECO:0000256" key="1">
    <source>
        <dbReference type="SAM" id="MobiDB-lite"/>
    </source>
</evidence>
<sequence>MQKGSQTTKERLMIHSETTMVTNSKPPKGKMSPGSTIWERAKRSRTVEIFPSAPSAIFITMARVPRSAISVGNFSRDCRRHFKMDCSKLKNKDGGKVNAPG</sequence>
<organism evidence="2">
    <name type="scientific">Tanacetum cinerariifolium</name>
    <name type="common">Dalmatian daisy</name>
    <name type="synonym">Chrysanthemum cinerariifolium</name>
    <dbReference type="NCBI Taxonomy" id="118510"/>
    <lineage>
        <taxon>Eukaryota</taxon>
        <taxon>Viridiplantae</taxon>
        <taxon>Streptophyta</taxon>
        <taxon>Embryophyta</taxon>
        <taxon>Tracheophyta</taxon>
        <taxon>Spermatophyta</taxon>
        <taxon>Magnoliopsida</taxon>
        <taxon>eudicotyledons</taxon>
        <taxon>Gunneridae</taxon>
        <taxon>Pentapetalae</taxon>
        <taxon>asterids</taxon>
        <taxon>campanulids</taxon>
        <taxon>Asterales</taxon>
        <taxon>Asteraceae</taxon>
        <taxon>Asteroideae</taxon>
        <taxon>Anthemideae</taxon>
        <taxon>Anthemidinae</taxon>
        <taxon>Tanacetum</taxon>
    </lineage>
</organism>
<feature type="region of interest" description="Disordered" evidence="1">
    <location>
        <begin position="1"/>
        <end position="36"/>
    </location>
</feature>
<evidence type="ECO:0000313" key="2">
    <source>
        <dbReference type="EMBL" id="GFD27041.1"/>
    </source>
</evidence>
<name>A0A699UZF7_TANCI</name>
<accession>A0A699UZF7</accession>
<gene>
    <name evidence="2" type="ORF">Tci_899010</name>
</gene>
<feature type="compositionally biased region" description="Polar residues" evidence="1">
    <location>
        <begin position="16"/>
        <end position="25"/>
    </location>
</feature>
<dbReference type="EMBL" id="BKCJ011373757">
    <property type="protein sequence ID" value="GFD27041.1"/>
    <property type="molecule type" value="Genomic_DNA"/>
</dbReference>
<dbReference type="AlphaFoldDB" id="A0A699UZF7"/>
<protein>
    <submittedName>
        <fullName evidence="2">Uncharacterized protein</fullName>
    </submittedName>
</protein>
<comment type="caution">
    <text evidence="2">The sequence shown here is derived from an EMBL/GenBank/DDBJ whole genome shotgun (WGS) entry which is preliminary data.</text>
</comment>